<evidence type="ECO:0000313" key="1">
    <source>
        <dbReference type="EMBL" id="ARN72687.1"/>
    </source>
</evidence>
<dbReference type="AlphaFoldDB" id="A0A1X9NCJ2"/>
<evidence type="ECO:0000313" key="2">
    <source>
        <dbReference type="Proteomes" id="UP000193450"/>
    </source>
</evidence>
<organism evidence="1 2">
    <name type="scientific">Oceanicoccus sagamiensis</name>
    <dbReference type="NCBI Taxonomy" id="716816"/>
    <lineage>
        <taxon>Bacteria</taxon>
        <taxon>Pseudomonadati</taxon>
        <taxon>Pseudomonadota</taxon>
        <taxon>Gammaproteobacteria</taxon>
        <taxon>Cellvibrionales</taxon>
        <taxon>Spongiibacteraceae</taxon>
        <taxon>Oceanicoccus</taxon>
    </lineage>
</organism>
<dbReference type="EMBL" id="CP019343">
    <property type="protein sequence ID" value="ARN72687.1"/>
    <property type="molecule type" value="Genomic_DNA"/>
</dbReference>
<reference evidence="1 2" key="1">
    <citation type="submission" date="2016-11" db="EMBL/GenBank/DDBJ databases">
        <title>Trade-off between light-utilization and light-protection in marine flavobacteria.</title>
        <authorList>
            <person name="Kumagai Y."/>
        </authorList>
    </citation>
    <scope>NUCLEOTIDE SEQUENCE [LARGE SCALE GENOMIC DNA]</scope>
    <source>
        <strain evidence="1 2">NBRC 107125</strain>
    </source>
</reference>
<dbReference type="RefSeq" id="WP_085756774.1">
    <property type="nucleotide sequence ID" value="NZ_CP019343.1"/>
</dbReference>
<gene>
    <name evidence="1" type="ORF">BST96_00295</name>
</gene>
<name>A0A1X9NCJ2_9GAMM</name>
<protein>
    <submittedName>
        <fullName evidence="1">Uncharacterized protein</fullName>
    </submittedName>
</protein>
<dbReference type="Proteomes" id="UP000193450">
    <property type="component" value="Chromosome"/>
</dbReference>
<accession>A0A1X9NCJ2</accession>
<sequence length="141" mass="15952">MYIVREQEKFIRIAYTGNISLDERRSAFRDAIAINNQYEGLNKPYIVDMRRCGLANDTPSKEGDFSRDMLKHSPGAPIAYLVPYLYGPNDFVVQLLSDYGIKARNFINEEYAHRWLGIGGLVPDVESGSGQATVRLFNQTA</sequence>
<proteinExistence type="predicted"/>
<dbReference type="STRING" id="716816.BST96_00295"/>
<keyword evidence="2" id="KW-1185">Reference proteome</keyword>
<dbReference type="KEGG" id="osg:BST96_00295"/>